<dbReference type="AlphaFoldDB" id="A0ABD0VJA2"/>
<keyword evidence="1" id="KW-1133">Transmembrane helix</keyword>
<comment type="caution">
    <text evidence="2">The sequence shown here is derived from an EMBL/GenBank/DDBJ whole genome shotgun (WGS) entry which is preliminary data.</text>
</comment>
<accession>A0ABD0VJA2</accession>
<evidence type="ECO:0000256" key="1">
    <source>
        <dbReference type="SAM" id="Phobius"/>
    </source>
</evidence>
<organism evidence="2 3">
    <name type="scientific">Dendrobium thyrsiflorum</name>
    <name type="common">Pinecone-like raceme dendrobium</name>
    <name type="synonym">Orchid</name>
    <dbReference type="NCBI Taxonomy" id="117978"/>
    <lineage>
        <taxon>Eukaryota</taxon>
        <taxon>Viridiplantae</taxon>
        <taxon>Streptophyta</taxon>
        <taxon>Embryophyta</taxon>
        <taxon>Tracheophyta</taxon>
        <taxon>Spermatophyta</taxon>
        <taxon>Magnoliopsida</taxon>
        <taxon>Liliopsida</taxon>
        <taxon>Asparagales</taxon>
        <taxon>Orchidaceae</taxon>
        <taxon>Epidendroideae</taxon>
        <taxon>Malaxideae</taxon>
        <taxon>Dendrobiinae</taxon>
        <taxon>Dendrobium</taxon>
    </lineage>
</organism>
<sequence length="76" mass="8934">MLLSFSLLHSRRIGARLLTHSHPFMIFLSPLSAPRLITSLSKALDLEYFMGFLFLGIDACMLWGYWRIDYYYNNKV</sequence>
<proteinExistence type="predicted"/>
<reference evidence="2 3" key="1">
    <citation type="journal article" date="2024" name="Plant Biotechnol. J.">
        <title>Dendrobium thyrsiflorum genome and its molecular insights into genes involved in important horticultural traits.</title>
        <authorList>
            <person name="Chen B."/>
            <person name="Wang J.Y."/>
            <person name="Zheng P.J."/>
            <person name="Li K.L."/>
            <person name="Liang Y.M."/>
            <person name="Chen X.F."/>
            <person name="Zhang C."/>
            <person name="Zhao X."/>
            <person name="He X."/>
            <person name="Zhang G.Q."/>
            <person name="Liu Z.J."/>
            <person name="Xu Q."/>
        </authorList>
    </citation>
    <scope>NUCLEOTIDE SEQUENCE [LARGE SCALE GENOMIC DNA]</scope>
    <source>
        <strain evidence="2">GZMU011</strain>
    </source>
</reference>
<dbReference type="EMBL" id="JANQDX010000005">
    <property type="protein sequence ID" value="KAL0924830.1"/>
    <property type="molecule type" value="Genomic_DNA"/>
</dbReference>
<gene>
    <name evidence="2" type="ORF">M5K25_005688</name>
</gene>
<evidence type="ECO:0000313" key="3">
    <source>
        <dbReference type="Proteomes" id="UP001552299"/>
    </source>
</evidence>
<protein>
    <submittedName>
        <fullName evidence="2">Uncharacterized protein</fullName>
    </submittedName>
</protein>
<evidence type="ECO:0000313" key="2">
    <source>
        <dbReference type="EMBL" id="KAL0924830.1"/>
    </source>
</evidence>
<keyword evidence="1" id="KW-0812">Transmembrane</keyword>
<keyword evidence="1" id="KW-0472">Membrane</keyword>
<keyword evidence="3" id="KW-1185">Reference proteome</keyword>
<dbReference type="Proteomes" id="UP001552299">
    <property type="component" value="Unassembled WGS sequence"/>
</dbReference>
<feature type="transmembrane region" description="Helical" evidence="1">
    <location>
        <begin position="48"/>
        <end position="66"/>
    </location>
</feature>
<name>A0ABD0VJA2_DENTH</name>